<keyword evidence="3" id="KW-1185">Reference proteome</keyword>
<evidence type="ECO:0008006" key="4">
    <source>
        <dbReference type="Google" id="ProtNLM"/>
    </source>
</evidence>
<protein>
    <recommendedName>
        <fullName evidence="4">Rad50/SbcC-type AAA domain-containing protein</fullName>
    </recommendedName>
</protein>
<evidence type="ECO:0000313" key="3">
    <source>
        <dbReference type="Proteomes" id="UP001336015"/>
    </source>
</evidence>
<dbReference type="Proteomes" id="UP001336015">
    <property type="component" value="Unassembled WGS sequence"/>
</dbReference>
<keyword evidence="1" id="KW-0175">Coiled coil</keyword>
<proteinExistence type="predicted"/>
<dbReference type="SUPFAM" id="SSF75712">
    <property type="entry name" value="Rad50 coiled-coil Zn hook"/>
    <property type="match status" value="1"/>
</dbReference>
<evidence type="ECO:0000256" key="1">
    <source>
        <dbReference type="SAM" id="Coils"/>
    </source>
</evidence>
<evidence type="ECO:0000313" key="2">
    <source>
        <dbReference type="EMBL" id="MEB3782648.1"/>
    </source>
</evidence>
<sequence length="637" mass="70722">MSASFTIRKLLFVGDGVENSWLNFEAGLNIVYGGSNAGKSFTLRALDFMLGSDRLRLPKQGARYHTIFLWMDLPDGSSITLQRAVKGGSFKLYESHITPEESLSLDGEVLAPNQKGRGKGKSKNDSISEYLLRQIGVKSSALLVRNELGQKNQFSIRMLSHYLLVGEDDIIGERSPIQIPGQRMSALDKSLFRYMLTGRDDSEIIEVPKGDKLSASRDGKIEILSELIEKIEPEIGSDADLEELKKQLYKVKSYIESVYGTLAESQSGLDGLQLRRRALLESKANNEYKLAELAVMLSRFQELKSVYESDIDRLAALEEGGFLVQRFSDLPCPLCGADVDHQHISVGMDEVETQRAAADVEISKINRDLSDLKSTIASLEAEVLGLTRRLPAIEQEALTLDAEINLIRPQEVDVRKRYEDAIVIKSEIERKLSLIQQKVELEQKILDLSELKFGRQRADGLSVEVNASTAFAFSKTMKGVLESWRFPDIGEVHFDPKTQDVVVNGRERADNGKGIRAILHSAFKVAVLIFCRENSLPHPGFVVLDSPLLTYRGPLLFEKYGELAADEKLVKKTTLNKFFYEHLAGIASLGQIIVLENQDPPSEIFSLANVVMFSGENGSGREGFFPPLDGATVGATS</sequence>
<dbReference type="EMBL" id="JAJGWQ010000004">
    <property type="protein sequence ID" value="MEB3782648.1"/>
    <property type="molecule type" value="Genomic_DNA"/>
</dbReference>
<dbReference type="SUPFAM" id="SSF52540">
    <property type="entry name" value="P-loop containing nucleoside triphosphate hydrolases"/>
    <property type="match status" value="1"/>
</dbReference>
<organism evidence="2 3">
    <name type="scientific">Pseudomonas paracarnis</name>
    <dbReference type="NCBI Taxonomy" id="2750625"/>
    <lineage>
        <taxon>Bacteria</taxon>
        <taxon>Pseudomonadati</taxon>
        <taxon>Pseudomonadota</taxon>
        <taxon>Gammaproteobacteria</taxon>
        <taxon>Pseudomonadales</taxon>
        <taxon>Pseudomonadaceae</taxon>
        <taxon>Pseudomonas</taxon>
    </lineage>
</organism>
<dbReference type="Gene3D" id="3.40.50.300">
    <property type="entry name" value="P-loop containing nucleotide triphosphate hydrolases"/>
    <property type="match status" value="1"/>
</dbReference>
<name>A0ABU6BRJ8_9PSED</name>
<dbReference type="RefSeq" id="WP_324836143.1">
    <property type="nucleotide sequence ID" value="NZ_JAJGWQ010000004.1"/>
</dbReference>
<accession>A0ABU6BRJ8</accession>
<gene>
    <name evidence="2" type="ORF">LLW09_08770</name>
</gene>
<reference evidence="2 3" key="1">
    <citation type="journal article" date="2023" name="Int J Dairy Technol">
        <title>Genome based analysis of Pseudomonas paracarnis RQ057, a strain responsible for blue discoloration spoilage in processed cheese.</title>
        <authorList>
            <person name="Rodrigues Rd.S."/>
            <person name="Machado S.G."/>
            <person name="de Carvalho A.F."/>
            <person name="Nero L.A."/>
        </authorList>
    </citation>
    <scope>NUCLEOTIDE SEQUENCE [LARGE SCALE GENOMIC DNA]</scope>
    <source>
        <strain evidence="2 3">RQ057</strain>
    </source>
</reference>
<feature type="coiled-coil region" evidence="1">
    <location>
        <begin position="348"/>
        <end position="396"/>
    </location>
</feature>
<comment type="caution">
    <text evidence="2">The sequence shown here is derived from an EMBL/GenBank/DDBJ whole genome shotgun (WGS) entry which is preliminary data.</text>
</comment>
<dbReference type="InterPro" id="IPR027417">
    <property type="entry name" value="P-loop_NTPase"/>
</dbReference>